<dbReference type="RefSeq" id="WP_305946330.1">
    <property type="nucleotide sequence ID" value="NZ_JAUZVY010000007.1"/>
</dbReference>
<dbReference type="EC" id="2.7.7.65" evidence="1"/>
<dbReference type="Proteomes" id="UP001236258">
    <property type="component" value="Unassembled WGS sequence"/>
</dbReference>
<keyword evidence="7" id="KW-1185">Reference proteome</keyword>
<dbReference type="SUPFAM" id="SSF55073">
    <property type="entry name" value="Nucleotide cyclase"/>
    <property type="match status" value="1"/>
</dbReference>
<dbReference type="InterPro" id="IPR029787">
    <property type="entry name" value="Nucleotide_cyclase"/>
</dbReference>
<evidence type="ECO:0000256" key="2">
    <source>
        <dbReference type="ARBA" id="ARBA00034247"/>
    </source>
</evidence>
<dbReference type="InterPro" id="IPR000160">
    <property type="entry name" value="GGDEF_dom"/>
</dbReference>
<keyword evidence="6" id="KW-0548">Nucleotidyltransferase</keyword>
<comment type="catalytic activity">
    <reaction evidence="2">
        <text>2 GTP = 3',3'-c-di-GMP + 2 diphosphate</text>
        <dbReference type="Rhea" id="RHEA:24898"/>
        <dbReference type="ChEBI" id="CHEBI:33019"/>
        <dbReference type="ChEBI" id="CHEBI:37565"/>
        <dbReference type="ChEBI" id="CHEBI:58805"/>
        <dbReference type="EC" id="2.7.7.65"/>
    </reaction>
</comment>
<evidence type="ECO:0000256" key="1">
    <source>
        <dbReference type="ARBA" id="ARBA00012528"/>
    </source>
</evidence>
<proteinExistence type="predicted"/>
<sequence>MSLDFWLQTEVLLALGVGTLIGLVIAVIGLSYLHRKHIRWLESELEATLSERTLELQITLQELADKNQQLETQSTTDSLSGVKNRAYFERKMQAEINRSRREQRPLALVLLDIDHFKRVNDDYGHLAGDQVIRQVAGLLQSQLKRTSDIVCRYGGEEFALILPNTDTDGASQVAERIRHLLAEKPLPVQQHQLAITLSAGCFAAVANADSSIEVYVHYADKALYQAKHQGRNRVQSHPSITVLRPEPNSSKDPQHATTE</sequence>
<dbReference type="InterPro" id="IPR050469">
    <property type="entry name" value="Diguanylate_Cyclase"/>
</dbReference>
<dbReference type="Gene3D" id="3.30.70.270">
    <property type="match status" value="1"/>
</dbReference>
<accession>A0ABT9GTJ6</accession>
<dbReference type="PANTHER" id="PTHR45138">
    <property type="entry name" value="REGULATORY COMPONENTS OF SENSORY TRANSDUCTION SYSTEM"/>
    <property type="match status" value="1"/>
</dbReference>
<feature type="transmembrane region" description="Helical" evidence="4">
    <location>
        <begin position="12"/>
        <end position="33"/>
    </location>
</feature>
<keyword evidence="6" id="KW-0808">Transferase</keyword>
<keyword evidence="4" id="KW-0812">Transmembrane</keyword>
<evidence type="ECO:0000313" key="7">
    <source>
        <dbReference type="Proteomes" id="UP001236258"/>
    </source>
</evidence>
<keyword evidence="4" id="KW-1133">Transmembrane helix</keyword>
<dbReference type="SMART" id="SM00267">
    <property type="entry name" value="GGDEF"/>
    <property type="match status" value="1"/>
</dbReference>
<evidence type="ECO:0000256" key="3">
    <source>
        <dbReference type="SAM" id="MobiDB-lite"/>
    </source>
</evidence>
<dbReference type="PROSITE" id="PS50887">
    <property type="entry name" value="GGDEF"/>
    <property type="match status" value="1"/>
</dbReference>
<dbReference type="GO" id="GO:0052621">
    <property type="term" value="F:diguanylate cyclase activity"/>
    <property type="evidence" value="ECO:0007669"/>
    <property type="project" value="UniProtKB-EC"/>
</dbReference>
<feature type="domain" description="GGDEF" evidence="5">
    <location>
        <begin position="104"/>
        <end position="239"/>
    </location>
</feature>
<gene>
    <name evidence="6" type="ORF">Q3O59_14825</name>
</gene>
<protein>
    <recommendedName>
        <fullName evidence="1">diguanylate cyclase</fullName>
        <ecNumber evidence="1">2.7.7.65</ecNumber>
    </recommendedName>
</protein>
<evidence type="ECO:0000256" key="4">
    <source>
        <dbReference type="SAM" id="Phobius"/>
    </source>
</evidence>
<feature type="region of interest" description="Disordered" evidence="3">
    <location>
        <begin position="228"/>
        <end position="259"/>
    </location>
</feature>
<keyword evidence="4" id="KW-0472">Membrane</keyword>
<reference evidence="6 7" key="1">
    <citation type="submission" date="2023-08" db="EMBL/GenBank/DDBJ databases">
        <authorList>
            <person name="Joshi A."/>
            <person name="Thite S."/>
        </authorList>
    </citation>
    <scope>NUCLEOTIDE SEQUENCE [LARGE SCALE GENOMIC DNA]</scope>
    <source>
        <strain evidence="6 7">1E1</strain>
    </source>
</reference>
<evidence type="ECO:0000259" key="5">
    <source>
        <dbReference type="PROSITE" id="PS50887"/>
    </source>
</evidence>
<dbReference type="EMBL" id="JAUZVY010000007">
    <property type="protein sequence ID" value="MDP4530302.1"/>
    <property type="molecule type" value="Genomic_DNA"/>
</dbReference>
<dbReference type="PANTHER" id="PTHR45138:SF9">
    <property type="entry name" value="DIGUANYLATE CYCLASE DGCM-RELATED"/>
    <property type="match status" value="1"/>
</dbReference>
<comment type="caution">
    <text evidence="6">The sequence shown here is derived from an EMBL/GenBank/DDBJ whole genome shotgun (WGS) entry which is preliminary data.</text>
</comment>
<dbReference type="NCBIfam" id="TIGR00254">
    <property type="entry name" value="GGDEF"/>
    <property type="match status" value="1"/>
</dbReference>
<organism evidence="6 7">
    <name type="scientific">Alkalimonas delamerensis</name>
    <dbReference type="NCBI Taxonomy" id="265981"/>
    <lineage>
        <taxon>Bacteria</taxon>
        <taxon>Pseudomonadati</taxon>
        <taxon>Pseudomonadota</taxon>
        <taxon>Gammaproteobacteria</taxon>
        <taxon>Alkalimonas</taxon>
    </lineage>
</organism>
<dbReference type="CDD" id="cd01949">
    <property type="entry name" value="GGDEF"/>
    <property type="match status" value="1"/>
</dbReference>
<dbReference type="Pfam" id="PF00990">
    <property type="entry name" value="GGDEF"/>
    <property type="match status" value="1"/>
</dbReference>
<name>A0ABT9GTJ6_9GAMM</name>
<dbReference type="InterPro" id="IPR043128">
    <property type="entry name" value="Rev_trsase/Diguanyl_cyclase"/>
</dbReference>
<evidence type="ECO:0000313" key="6">
    <source>
        <dbReference type="EMBL" id="MDP4530302.1"/>
    </source>
</evidence>